<evidence type="ECO:0000256" key="2">
    <source>
        <dbReference type="ARBA" id="ARBA00023125"/>
    </source>
</evidence>
<dbReference type="InterPro" id="IPR036388">
    <property type="entry name" value="WH-like_DNA-bd_sf"/>
</dbReference>
<dbReference type="SUPFAM" id="SSF46894">
    <property type="entry name" value="C-terminal effector domain of the bipartite response regulators"/>
    <property type="match status" value="1"/>
</dbReference>
<dbReference type="Pfam" id="PF00196">
    <property type="entry name" value="GerE"/>
    <property type="match status" value="1"/>
</dbReference>
<dbReference type="Proteomes" id="UP001320544">
    <property type="component" value="Chromosome"/>
</dbReference>
<organism evidence="6 7">
    <name type="scientific">Raoultibacter timonensis</name>
    <dbReference type="NCBI Taxonomy" id="1907662"/>
    <lineage>
        <taxon>Bacteria</taxon>
        <taxon>Bacillati</taxon>
        <taxon>Actinomycetota</taxon>
        <taxon>Coriobacteriia</taxon>
        <taxon>Eggerthellales</taxon>
        <taxon>Eggerthellaceae</taxon>
        <taxon>Raoultibacter</taxon>
    </lineage>
</organism>
<reference evidence="6 7" key="1">
    <citation type="submission" date="2022-01" db="EMBL/GenBank/DDBJ databases">
        <title>Novel bile acid biosynthetic pathways are enriched in the microbiome of centenarians.</title>
        <authorList>
            <person name="Sato Y."/>
            <person name="Atarashi K."/>
            <person name="Plichta R.D."/>
            <person name="Arai Y."/>
            <person name="Sasajima S."/>
            <person name="Kearney M.S."/>
            <person name="Suda W."/>
            <person name="Takeshita K."/>
            <person name="Sasaki T."/>
            <person name="Okamoto S."/>
            <person name="Skelly N.A."/>
            <person name="Okamura Y."/>
            <person name="Vlamakis H."/>
            <person name="Li Y."/>
            <person name="Tanoue T."/>
            <person name="Takei H."/>
            <person name="Nittono H."/>
            <person name="Narushima S."/>
            <person name="Irie J."/>
            <person name="Itoh H."/>
            <person name="Moriya K."/>
            <person name="Sugiura Y."/>
            <person name="Suematsu M."/>
            <person name="Moritoki N."/>
            <person name="Shibata S."/>
            <person name="Littman R.D."/>
            <person name="Fischbach A.M."/>
            <person name="Uwamino Y."/>
            <person name="Inoue T."/>
            <person name="Honda A."/>
            <person name="Hattori M."/>
            <person name="Murai T."/>
            <person name="Xavier J.R."/>
            <person name="Hirose N."/>
            <person name="Honda K."/>
        </authorList>
    </citation>
    <scope>NUCLEOTIDE SEQUENCE [LARGE SCALE GENOMIC DNA]</scope>
    <source>
        <strain evidence="6 7">CE91-St30</strain>
    </source>
</reference>
<feature type="transmembrane region" description="Helical" evidence="4">
    <location>
        <begin position="86"/>
        <end position="105"/>
    </location>
</feature>
<feature type="domain" description="HTH luxR-type" evidence="5">
    <location>
        <begin position="233"/>
        <end position="298"/>
    </location>
</feature>
<keyword evidence="4" id="KW-1133">Transmembrane helix</keyword>
<evidence type="ECO:0000256" key="3">
    <source>
        <dbReference type="ARBA" id="ARBA00023163"/>
    </source>
</evidence>
<keyword evidence="4" id="KW-0812">Transmembrane</keyword>
<feature type="transmembrane region" description="Helical" evidence="4">
    <location>
        <begin position="144"/>
        <end position="169"/>
    </location>
</feature>
<feature type="transmembrane region" description="Helical" evidence="4">
    <location>
        <begin position="21"/>
        <end position="40"/>
    </location>
</feature>
<dbReference type="Gene3D" id="1.10.10.10">
    <property type="entry name" value="Winged helix-like DNA-binding domain superfamily/Winged helix DNA-binding domain"/>
    <property type="match status" value="1"/>
</dbReference>
<dbReference type="RefSeq" id="WP_244386391.1">
    <property type="nucleotide sequence ID" value="NZ_AP025564.1"/>
</dbReference>
<evidence type="ECO:0000256" key="4">
    <source>
        <dbReference type="SAM" id="Phobius"/>
    </source>
</evidence>
<evidence type="ECO:0000313" key="6">
    <source>
        <dbReference type="EMBL" id="BDE97213.1"/>
    </source>
</evidence>
<proteinExistence type="predicted"/>
<evidence type="ECO:0000313" key="7">
    <source>
        <dbReference type="Proteomes" id="UP001320544"/>
    </source>
</evidence>
<evidence type="ECO:0000256" key="1">
    <source>
        <dbReference type="ARBA" id="ARBA00023015"/>
    </source>
</evidence>
<protein>
    <recommendedName>
        <fullName evidence="5">HTH luxR-type domain-containing protein</fullName>
    </recommendedName>
</protein>
<dbReference type="PANTHER" id="PTHR44688">
    <property type="entry name" value="DNA-BINDING TRANSCRIPTIONAL ACTIVATOR DEVR_DOSR"/>
    <property type="match status" value="1"/>
</dbReference>
<feature type="transmembrane region" description="Helical" evidence="4">
    <location>
        <begin position="46"/>
        <end position="74"/>
    </location>
</feature>
<dbReference type="InterPro" id="IPR000792">
    <property type="entry name" value="Tscrpt_reg_LuxR_C"/>
</dbReference>
<dbReference type="PROSITE" id="PS50043">
    <property type="entry name" value="HTH_LUXR_2"/>
    <property type="match status" value="1"/>
</dbReference>
<evidence type="ECO:0000259" key="5">
    <source>
        <dbReference type="PROSITE" id="PS50043"/>
    </source>
</evidence>
<gene>
    <name evidence="6" type="ORF">CE91St30_25460</name>
</gene>
<accession>A0ABM7WLK8</accession>
<dbReference type="PANTHER" id="PTHR44688:SF16">
    <property type="entry name" value="DNA-BINDING TRANSCRIPTIONAL ACTIVATOR DEVR_DOSR"/>
    <property type="match status" value="1"/>
</dbReference>
<sequence length="303" mass="32114">MQDSGKASFRLDALFKALRNPIFCVAATVFAVAITRTMALQTVPQMVAAVGITSSIGAAVTGGVLVLVLVSPLGSGAWVRGPSITSLYRIMFPVIATALLVLSIFNGTELIVTMLLYAAFSLLFAMIMPSCLETAQSEGVEVRFAFGVFAGIVYAAFAAGALASVVLYHARVFDAPIPLIAALLVLYALSMAYAGMQRREKPQGERDAGEAATDAAGEAVAASDASLEKRCEAIVRRFELSPRESDVLVAFAHGRNVAYLAERLCLSENTIRSHSKSLYTKLGIHSKQELLDLVEEAGKGDCG</sequence>
<name>A0ABM7WLK8_9ACTN</name>
<dbReference type="InterPro" id="IPR036259">
    <property type="entry name" value="MFS_trans_sf"/>
</dbReference>
<keyword evidence="1" id="KW-0805">Transcription regulation</keyword>
<keyword evidence="3" id="KW-0804">Transcription</keyword>
<keyword evidence="7" id="KW-1185">Reference proteome</keyword>
<dbReference type="PRINTS" id="PR00038">
    <property type="entry name" value="HTHLUXR"/>
</dbReference>
<dbReference type="EMBL" id="AP025564">
    <property type="protein sequence ID" value="BDE97213.1"/>
    <property type="molecule type" value="Genomic_DNA"/>
</dbReference>
<keyword evidence="4" id="KW-0472">Membrane</keyword>
<dbReference type="SUPFAM" id="SSF103473">
    <property type="entry name" value="MFS general substrate transporter"/>
    <property type="match status" value="1"/>
</dbReference>
<keyword evidence="2" id="KW-0238">DNA-binding</keyword>
<feature type="transmembrane region" description="Helical" evidence="4">
    <location>
        <begin position="111"/>
        <end position="132"/>
    </location>
</feature>
<dbReference type="InterPro" id="IPR016032">
    <property type="entry name" value="Sig_transdc_resp-reg_C-effctor"/>
</dbReference>
<dbReference type="SMART" id="SM00421">
    <property type="entry name" value="HTH_LUXR"/>
    <property type="match status" value="1"/>
</dbReference>
<dbReference type="CDD" id="cd06170">
    <property type="entry name" value="LuxR_C_like"/>
    <property type="match status" value="1"/>
</dbReference>
<feature type="transmembrane region" description="Helical" evidence="4">
    <location>
        <begin position="175"/>
        <end position="196"/>
    </location>
</feature>